<keyword evidence="2" id="KW-0378">Hydrolase</keyword>
<evidence type="ECO:0000313" key="3">
    <source>
        <dbReference type="Proteomes" id="UP001174932"/>
    </source>
</evidence>
<accession>A0ABT8YJ50</accession>
<reference evidence="2" key="2">
    <citation type="submission" date="2023-07" db="EMBL/GenBank/DDBJ databases">
        <authorList>
            <person name="Shen H."/>
        </authorList>
    </citation>
    <scope>NUCLEOTIDE SEQUENCE</scope>
    <source>
        <strain evidence="2">TNR-22</strain>
    </source>
</reference>
<evidence type="ECO:0000259" key="1">
    <source>
        <dbReference type="Pfam" id="PF12146"/>
    </source>
</evidence>
<dbReference type="SUPFAM" id="SSF53474">
    <property type="entry name" value="alpha/beta-Hydrolases"/>
    <property type="match status" value="1"/>
</dbReference>
<comment type="caution">
    <text evidence="2">The sequence shown here is derived from an EMBL/GenBank/DDBJ whole genome shotgun (WGS) entry which is preliminary data.</text>
</comment>
<dbReference type="EMBL" id="JAUOZU010000005">
    <property type="protein sequence ID" value="MDO6963546.1"/>
    <property type="molecule type" value="Genomic_DNA"/>
</dbReference>
<dbReference type="GO" id="GO:0016787">
    <property type="term" value="F:hydrolase activity"/>
    <property type="evidence" value="ECO:0007669"/>
    <property type="project" value="UniProtKB-KW"/>
</dbReference>
<dbReference type="InterPro" id="IPR029058">
    <property type="entry name" value="AB_hydrolase_fold"/>
</dbReference>
<dbReference type="Proteomes" id="UP001174932">
    <property type="component" value="Unassembled WGS sequence"/>
</dbReference>
<sequence>MGFETFERIDSPTGATLALRSELATSEARAIVVICHGLAEHSARYATFARLLSSRFYHAYAPDHRGHGETTAPGAELGRFAERNGAERVVEDISFVRDLAASRHPGLPIILFGHSMGGMIATAAAEASPDRYDALAVWNSSLNPGAAGQVGMLLLKAERFFKGSDVPSRLGPSLTFDAWAKTVRGAKTPFDWLSHDAAQVARYVADPLCGFDASVSMWIDVISLADRAGTKTQLARLGPNLPVNLVGGGEDPATNGGRAMTWLAERMRSLGMMNVQLTLYPGMRHETLNEVGAEEAMKAFVAWADGVTSRLA</sequence>
<protein>
    <submittedName>
        <fullName evidence="2">Alpha/beta hydrolase</fullName>
    </submittedName>
</protein>
<gene>
    <name evidence="2" type="ORF">Q4481_06235</name>
</gene>
<name>A0ABT8YJ50_9HYPH</name>
<dbReference type="RefSeq" id="WP_304375451.1">
    <property type="nucleotide sequence ID" value="NZ_JAUOZU010000005.1"/>
</dbReference>
<evidence type="ECO:0000313" key="2">
    <source>
        <dbReference type="EMBL" id="MDO6963546.1"/>
    </source>
</evidence>
<proteinExistence type="predicted"/>
<dbReference type="PANTHER" id="PTHR11614">
    <property type="entry name" value="PHOSPHOLIPASE-RELATED"/>
    <property type="match status" value="1"/>
</dbReference>
<dbReference type="InterPro" id="IPR051044">
    <property type="entry name" value="MAG_DAG_Lipase"/>
</dbReference>
<keyword evidence="3" id="KW-1185">Reference proteome</keyword>
<dbReference type="Gene3D" id="3.40.50.1820">
    <property type="entry name" value="alpha/beta hydrolase"/>
    <property type="match status" value="1"/>
</dbReference>
<dbReference type="InterPro" id="IPR022742">
    <property type="entry name" value="Hydrolase_4"/>
</dbReference>
<dbReference type="Pfam" id="PF12146">
    <property type="entry name" value="Hydrolase_4"/>
    <property type="match status" value="1"/>
</dbReference>
<feature type="domain" description="Serine aminopeptidase S33" evidence="1">
    <location>
        <begin position="27"/>
        <end position="290"/>
    </location>
</feature>
<reference evidence="2" key="1">
    <citation type="journal article" date="2015" name="Int. J. Syst. Evol. Microbiol.">
        <title>Rhizobium alvei sp. nov., isolated from a freshwater river.</title>
        <authorList>
            <person name="Sheu S.Y."/>
            <person name="Huang H.W."/>
            <person name="Young C.C."/>
            <person name="Chen W.M."/>
        </authorList>
    </citation>
    <scope>NUCLEOTIDE SEQUENCE</scope>
    <source>
        <strain evidence="2">TNR-22</strain>
    </source>
</reference>
<organism evidence="2 3">
    <name type="scientific">Rhizobium alvei</name>
    <dbReference type="NCBI Taxonomy" id="1132659"/>
    <lineage>
        <taxon>Bacteria</taxon>
        <taxon>Pseudomonadati</taxon>
        <taxon>Pseudomonadota</taxon>
        <taxon>Alphaproteobacteria</taxon>
        <taxon>Hyphomicrobiales</taxon>
        <taxon>Rhizobiaceae</taxon>
        <taxon>Rhizobium/Agrobacterium group</taxon>
        <taxon>Rhizobium</taxon>
    </lineage>
</organism>